<dbReference type="InParanoid" id="A0A024GW22"/>
<gene>
    <name evidence="1" type="ORF">BN9_134470</name>
</gene>
<dbReference type="Proteomes" id="UP000053237">
    <property type="component" value="Unassembled WGS sequence"/>
</dbReference>
<keyword evidence="2" id="KW-1185">Reference proteome</keyword>
<reference evidence="1 2" key="1">
    <citation type="submission" date="2012-05" db="EMBL/GenBank/DDBJ databases">
        <title>Recombination and specialization in a pathogen metapopulation.</title>
        <authorList>
            <person name="Gardiner A."/>
            <person name="Kemen E."/>
            <person name="Schultz-Larsen T."/>
            <person name="MacLean D."/>
            <person name="Van Oosterhout C."/>
            <person name="Jones J.D.G."/>
        </authorList>
    </citation>
    <scope>NUCLEOTIDE SEQUENCE [LARGE SCALE GENOMIC DNA]</scope>
    <source>
        <strain evidence="1 2">Ac Nc2</strain>
    </source>
</reference>
<dbReference type="Pfam" id="PF05141">
    <property type="entry name" value="DIT1_PvcA"/>
    <property type="match status" value="1"/>
</dbReference>
<accession>A0A024GW22</accession>
<evidence type="ECO:0000313" key="1">
    <source>
        <dbReference type="EMBL" id="CCI50924.1"/>
    </source>
</evidence>
<comment type="caution">
    <text evidence="1">The sequence shown here is derived from an EMBL/GenBank/DDBJ whole genome shotgun (WGS) entry which is preliminary data.</text>
</comment>
<dbReference type="EMBL" id="CAIX01001977">
    <property type="protein sequence ID" value="CCI50924.1"/>
    <property type="molecule type" value="Genomic_DNA"/>
</dbReference>
<name>A0A024GW22_9STRA</name>
<dbReference type="OrthoDB" id="10021843at2759"/>
<dbReference type="PANTHER" id="PTHR37285">
    <property type="entry name" value="SPORE WALL MATURATION PROTEIN DIT1"/>
    <property type="match status" value="1"/>
</dbReference>
<organism evidence="1 2">
    <name type="scientific">Albugo candida</name>
    <dbReference type="NCBI Taxonomy" id="65357"/>
    <lineage>
        <taxon>Eukaryota</taxon>
        <taxon>Sar</taxon>
        <taxon>Stramenopiles</taxon>
        <taxon>Oomycota</taxon>
        <taxon>Peronosporomycetes</taxon>
        <taxon>Albuginales</taxon>
        <taxon>Albuginaceae</taxon>
        <taxon>Albugo</taxon>
    </lineage>
</organism>
<dbReference type="AlphaFoldDB" id="A0A024GW22"/>
<dbReference type="InterPro" id="IPR007817">
    <property type="entry name" value="Isocyanide_synthase_DIT1"/>
</dbReference>
<protein>
    <submittedName>
        <fullName evidence="1">Uncharacterized protein</fullName>
    </submittedName>
</protein>
<evidence type="ECO:0000313" key="2">
    <source>
        <dbReference type="Proteomes" id="UP000053237"/>
    </source>
</evidence>
<sequence>MELLETFCMEIQRDVYPTGCFIIIFSDGRVYNDLLKIPLENVTNYNKELRAIGTEAGFSHILFDDLTAHTHRLLSASEPNPSCNIGALLKSYKCDEFDVEKAILTDDQLRGTYCALKRFLSRDLLPQCKGLSKMSIKKVTGEVAREMLARNQVFSQLVGEIYPQSIRLSIHAYENAGPKFGINLLPVRDGTPRTPWHCVVCENRDGSVICPELHEVDRTRYELVHKRGRPWGFQEKDPLNLAH</sequence>
<dbReference type="STRING" id="65357.A0A024GW22"/>
<proteinExistence type="predicted"/>
<dbReference type="PANTHER" id="PTHR37285:SF5">
    <property type="entry name" value="SPORE WALL MATURATION PROTEIN DIT1"/>
    <property type="match status" value="1"/>
</dbReference>